<evidence type="ECO:0000313" key="1">
    <source>
        <dbReference type="EMBL" id="MBX69384.1"/>
    </source>
</evidence>
<proteinExistence type="predicted"/>
<dbReference type="AlphaFoldDB" id="A0A2P2QR81"/>
<name>A0A2P2QR81_RHIMU</name>
<protein>
    <submittedName>
        <fullName evidence="1">Uncharacterized protein</fullName>
    </submittedName>
</protein>
<organism evidence="1">
    <name type="scientific">Rhizophora mucronata</name>
    <name type="common">Asiatic mangrove</name>
    <dbReference type="NCBI Taxonomy" id="61149"/>
    <lineage>
        <taxon>Eukaryota</taxon>
        <taxon>Viridiplantae</taxon>
        <taxon>Streptophyta</taxon>
        <taxon>Embryophyta</taxon>
        <taxon>Tracheophyta</taxon>
        <taxon>Spermatophyta</taxon>
        <taxon>Magnoliopsida</taxon>
        <taxon>eudicotyledons</taxon>
        <taxon>Gunneridae</taxon>
        <taxon>Pentapetalae</taxon>
        <taxon>rosids</taxon>
        <taxon>fabids</taxon>
        <taxon>Malpighiales</taxon>
        <taxon>Rhizophoraceae</taxon>
        <taxon>Rhizophora</taxon>
    </lineage>
</organism>
<dbReference type="EMBL" id="GGEC01088900">
    <property type="protein sequence ID" value="MBX69384.1"/>
    <property type="molecule type" value="Transcribed_RNA"/>
</dbReference>
<sequence>MLWAWICLQRETRLLWLVASDCKSLAKRCLLVLLVVGSCGVNQVEMLKSCLLEIR</sequence>
<reference evidence="1" key="1">
    <citation type="submission" date="2018-02" db="EMBL/GenBank/DDBJ databases">
        <title>Rhizophora mucronata_Transcriptome.</title>
        <authorList>
            <person name="Meera S.P."/>
            <person name="Sreeshan A."/>
            <person name="Augustine A."/>
        </authorList>
    </citation>
    <scope>NUCLEOTIDE SEQUENCE</scope>
    <source>
        <tissue evidence="1">Leaf</tissue>
    </source>
</reference>
<accession>A0A2P2QR81</accession>